<sequence>MMSGWLLLLLICPLMMIFMMKGMHGTHENSHSISKTDFDELKKQNEQLSQELSEIKSKLK</sequence>
<protein>
    <submittedName>
        <fullName evidence="3">DUF2933 domain-containing protein</fullName>
    </submittedName>
</protein>
<keyword evidence="4" id="KW-1185">Reference proteome</keyword>
<gene>
    <name evidence="3" type="ORF">CBF28_14220</name>
    <name evidence="2" type="ORF">P7H70_04385</name>
</gene>
<evidence type="ECO:0000313" key="2">
    <source>
        <dbReference type="EMBL" id="MDT2833281.1"/>
    </source>
</evidence>
<accession>A0A430APK3</accession>
<dbReference type="EMBL" id="JARQBZ010000006">
    <property type="protein sequence ID" value="MDT2833281.1"/>
    <property type="molecule type" value="Genomic_DNA"/>
</dbReference>
<dbReference type="AlphaFoldDB" id="A0A430APK3"/>
<comment type="caution">
    <text evidence="3">The sequence shown here is derived from an EMBL/GenBank/DDBJ whole genome shotgun (WGS) entry which is preliminary data.</text>
</comment>
<feature type="coiled-coil region" evidence="1">
    <location>
        <begin position="31"/>
        <end position="58"/>
    </location>
</feature>
<dbReference type="Pfam" id="PF11666">
    <property type="entry name" value="DUF2933"/>
    <property type="match status" value="1"/>
</dbReference>
<dbReference type="EMBL" id="NGKB01000020">
    <property type="protein sequence ID" value="RSU10051.1"/>
    <property type="molecule type" value="Genomic_DNA"/>
</dbReference>
<proteinExistence type="predicted"/>
<dbReference type="GeneID" id="95581886"/>
<organism evidence="3 4">
    <name type="scientific">Vagococcus carniphilus</name>
    <dbReference type="NCBI Taxonomy" id="218144"/>
    <lineage>
        <taxon>Bacteria</taxon>
        <taxon>Bacillati</taxon>
        <taxon>Bacillota</taxon>
        <taxon>Bacilli</taxon>
        <taxon>Lactobacillales</taxon>
        <taxon>Enterococcaceae</taxon>
        <taxon>Vagococcus</taxon>
    </lineage>
</organism>
<evidence type="ECO:0000256" key="1">
    <source>
        <dbReference type="SAM" id="Coils"/>
    </source>
</evidence>
<reference evidence="3 4" key="1">
    <citation type="submission" date="2017-05" db="EMBL/GenBank/DDBJ databases">
        <title>Vagococcus spp. assemblies.</title>
        <authorList>
            <person name="Gulvik C.A."/>
        </authorList>
    </citation>
    <scope>NUCLEOTIDE SEQUENCE [LARGE SCALE GENOMIC DNA]</scope>
    <source>
        <strain evidence="3 4">SS1714</strain>
    </source>
</reference>
<evidence type="ECO:0000313" key="3">
    <source>
        <dbReference type="EMBL" id="RSU10051.1"/>
    </source>
</evidence>
<dbReference type="RefSeq" id="WP_126796382.1">
    <property type="nucleotide sequence ID" value="NZ_CP060720.1"/>
</dbReference>
<dbReference type="InterPro" id="IPR021682">
    <property type="entry name" value="DUF2933"/>
</dbReference>
<name>A0A430APK3_9ENTE</name>
<dbReference type="Proteomes" id="UP001268577">
    <property type="component" value="Unassembled WGS sequence"/>
</dbReference>
<keyword evidence="1" id="KW-0175">Coiled coil</keyword>
<reference evidence="2" key="2">
    <citation type="submission" date="2023-03" db="EMBL/GenBank/DDBJ databases">
        <authorList>
            <person name="Shen W."/>
            <person name="Cai J."/>
        </authorList>
    </citation>
    <scope>NUCLEOTIDE SEQUENCE</scope>
    <source>
        <strain evidence="2">P96-3</strain>
    </source>
</reference>
<evidence type="ECO:0000313" key="4">
    <source>
        <dbReference type="Proteomes" id="UP000288028"/>
    </source>
</evidence>
<dbReference type="Proteomes" id="UP000288028">
    <property type="component" value="Unassembled WGS sequence"/>
</dbReference>